<gene>
    <name evidence="1" type="ORF">JYK00_09295</name>
</gene>
<dbReference type="Gene3D" id="1.10.10.10">
    <property type="entry name" value="Winged helix-like DNA-binding domain superfamily/Winged helix DNA-binding domain"/>
    <property type="match status" value="1"/>
</dbReference>
<dbReference type="NCBIfam" id="TIGR00738">
    <property type="entry name" value="rrf2_super"/>
    <property type="match status" value="1"/>
</dbReference>
<keyword evidence="2" id="KW-1185">Reference proteome</keyword>
<dbReference type="PROSITE" id="PS51197">
    <property type="entry name" value="HTH_RRF2_2"/>
    <property type="match status" value="1"/>
</dbReference>
<organism evidence="1 2">
    <name type="scientific">Thermosipho ferrireducens</name>
    <dbReference type="NCBI Taxonomy" id="2571116"/>
    <lineage>
        <taxon>Bacteria</taxon>
        <taxon>Thermotogati</taxon>
        <taxon>Thermotogota</taxon>
        <taxon>Thermotogae</taxon>
        <taxon>Thermotogales</taxon>
        <taxon>Fervidobacteriaceae</taxon>
        <taxon>Thermosipho</taxon>
    </lineage>
</organism>
<dbReference type="InterPro" id="IPR000944">
    <property type="entry name" value="Tscrpt_reg_Rrf2"/>
</dbReference>
<dbReference type="Pfam" id="PF02082">
    <property type="entry name" value="Rrf2"/>
    <property type="match status" value="1"/>
</dbReference>
<dbReference type="PANTHER" id="PTHR33221">
    <property type="entry name" value="WINGED HELIX-TURN-HELIX TRANSCRIPTIONAL REGULATOR, RRF2 FAMILY"/>
    <property type="match status" value="1"/>
</dbReference>
<dbReference type="SUPFAM" id="SSF46785">
    <property type="entry name" value="Winged helix' DNA-binding domain"/>
    <property type="match status" value="1"/>
</dbReference>
<proteinExistence type="predicted"/>
<dbReference type="RefSeq" id="WP_207566619.1">
    <property type="nucleotide sequence ID" value="NZ_CP071446.1"/>
</dbReference>
<dbReference type="InterPro" id="IPR030489">
    <property type="entry name" value="TR_Rrf2-type_CS"/>
</dbReference>
<evidence type="ECO:0000313" key="2">
    <source>
        <dbReference type="Proteomes" id="UP000671862"/>
    </source>
</evidence>
<accession>A0ABX7S7K6</accession>
<reference evidence="1 2" key="1">
    <citation type="submission" date="2021-03" db="EMBL/GenBank/DDBJ databases">
        <title>Thermosipho ferrireducens sp.nov., an anaerobic thermophilic iron-reducing bacterium isolated from a deep-sea hydrothermal sulfide deposits.</title>
        <authorList>
            <person name="Zeng X."/>
            <person name="Chen Y."/>
            <person name="Shao Z."/>
        </authorList>
    </citation>
    <scope>NUCLEOTIDE SEQUENCE [LARGE SCALE GENOMIC DNA]</scope>
    <source>
        <strain evidence="1 2">JL129W03</strain>
    </source>
</reference>
<sequence>MAVTMKSEYALRLLLILSIENRRLSTSEIVRKCRTKLPYEFAQKILSELVNAGILTSSRGKFGGYKLAKDPESITILDVVNSVDDMKSAITCFVDPSKIEFPELCSINEIWQLVMNKFEESLKSVTLEELKKSYLKKCEELERRNLKSQKLE</sequence>
<dbReference type="PROSITE" id="PS01332">
    <property type="entry name" value="HTH_RRF2_1"/>
    <property type="match status" value="1"/>
</dbReference>
<dbReference type="PANTHER" id="PTHR33221:SF15">
    <property type="entry name" value="HTH-TYPE TRANSCRIPTIONAL REGULATOR YWGB-RELATED"/>
    <property type="match status" value="1"/>
</dbReference>
<dbReference type="EMBL" id="CP071446">
    <property type="protein sequence ID" value="QTA37898.1"/>
    <property type="molecule type" value="Genomic_DNA"/>
</dbReference>
<dbReference type="InterPro" id="IPR036388">
    <property type="entry name" value="WH-like_DNA-bd_sf"/>
</dbReference>
<dbReference type="InterPro" id="IPR036390">
    <property type="entry name" value="WH_DNA-bd_sf"/>
</dbReference>
<protein>
    <submittedName>
        <fullName evidence="1">Rrf2 family transcriptional regulator</fullName>
    </submittedName>
</protein>
<evidence type="ECO:0000313" key="1">
    <source>
        <dbReference type="EMBL" id="QTA37898.1"/>
    </source>
</evidence>
<dbReference type="Proteomes" id="UP000671862">
    <property type="component" value="Chromosome"/>
</dbReference>
<name>A0ABX7S7K6_9BACT</name>